<evidence type="ECO:0000313" key="1">
    <source>
        <dbReference type="EMBL" id="DAF54915.1"/>
    </source>
</evidence>
<protein>
    <submittedName>
        <fullName evidence="1">Uncharacterized protein</fullName>
    </submittedName>
</protein>
<dbReference type="EMBL" id="BK032682">
    <property type="protein sequence ID" value="DAF54915.1"/>
    <property type="molecule type" value="Genomic_DNA"/>
</dbReference>
<organism evidence="1">
    <name type="scientific">Siphoviridae sp. ctqPo10</name>
    <dbReference type="NCBI Taxonomy" id="2827948"/>
    <lineage>
        <taxon>Viruses</taxon>
        <taxon>Duplodnaviria</taxon>
        <taxon>Heunggongvirae</taxon>
        <taxon>Uroviricota</taxon>
        <taxon>Caudoviricetes</taxon>
    </lineage>
</organism>
<proteinExistence type="predicted"/>
<accession>A0A8S5SVX0</accession>
<sequence>MSRMEEIKLFCKEYVNTYNLDITPKIKKKRKIGVVAYINSAECYNKRLYRIYLNSEYIHCGIGFLRSVIFHEMTHIADTITFQNLPYKDFIMTMSTYSEIHAAEIEFDAKLGYDKEFITLQSQVWGATKFFTVEESILNQVEEFKNSYYRNSFENLLYVIGYVRCLKKYNINYTQELLNQLPQFDFVHEYIKSLINSESIDRKIAFEMFSILQDYRKQGKVIITNLTL</sequence>
<name>A0A8S5SVX0_9CAUD</name>
<reference evidence="1" key="1">
    <citation type="journal article" date="2021" name="Proc. Natl. Acad. Sci. U.S.A.">
        <title>A Catalog of Tens of Thousands of Viruses from Human Metagenomes Reveals Hidden Associations with Chronic Diseases.</title>
        <authorList>
            <person name="Tisza M.J."/>
            <person name="Buck C.B."/>
        </authorList>
    </citation>
    <scope>NUCLEOTIDE SEQUENCE</scope>
    <source>
        <strain evidence="1">CtqPo10</strain>
    </source>
</reference>